<keyword evidence="2" id="KW-1133">Transmembrane helix</keyword>
<evidence type="ECO:0008006" key="5">
    <source>
        <dbReference type="Google" id="ProtNLM"/>
    </source>
</evidence>
<evidence type="ECO:0000313" key="4">
    <source>
        <dbReference type="Proteomes" id="UP000027138"/>
    </source>
</evidence>
<keyword evidence="4" id="KW-1185">Reference proteome</keyword>
<dbReference type="PANTHER" id="PTHR35469">
    <property type="entry name" value="TRANSMEMBRANE PROTEIN"/>
    <property type="match status" value="1"/>
</dbReference>
<dbReference type="PANTHER" id="PTHR35469:SF4">
    <property type="entry name" value="TRANSMEMBRANE PROTEIN"/>
    <property type="match status" value="1"/>
</dbReference>
<dbReference type="STRING" id="180498.A0A067KPP0"/>
<dbReference type="EMBL" id="KK914539">
    <property type="protein sequence ID" value="KDP34230.1"/>
    <property type="molecule type" value="Genomic_DNA"/>
</dbReference>
<organism evidence="3 4">
    <name type="scientific">Jatropha curcas</name>
    <name type="common">Barbados nut</name>
    <dbReference type="NCBI Taxonomy" id="180498"/>
    <lineage>
        <taxon>Eukaryota</taxon>
        <taxon>Viridiplantae</taxon>
        <taxon>Streptophyta</taxon>
        <taxon>Embryophyta</taxon>
        <taxon>Tracheophyta</taxon>
        <taxon>Spermatophyta</taxon>
        <taxon>Magnoliopsida</taxon>
        <taxon>eudicotyledons</taxon>
        <taxon>Gunneridae</taxon>
        <taxon>Pentapetalae</taxon>
        <taxon>rosids</taxon>
        <taxon>fabids</taxon>
        <taxon>Malpighiales</taxon>
        <taxon>Euphorbiaceae</taxon>
        <taxon>Crotonoideae</taxon>
        <taxon>Jatropheae</taxon>
        <taxon>Jatropha</taxon>
    </lineage>
</organism>
<dbReference type="KEGG" id="jcu:105638286"/>
<feature type="transmembrane region" description="Helical" evidence="2">
    <location>
        <begin position="168"/>
        <end position="189"/>
    </location>
</feature>
<feature type="compositionally biased region" description="Polar residues" evidence="1">
    <location>
        <begin position="30"/>
        <end position="43"/>
    </location>
</feature>
<dbReference type="OrthoDB" id="1922492at2759"/>
<evidence type="ECO:0000256" key="1">
    <source>
        <dbReference type="SAM" id="MobiDB-lite"/>
    </source>
</evidence>
<reference evidence="3 4" key="1">
    <citation type="journal article" date="2014" name="PLoS ONE">
        <title>Global Analysis of Gene Expression Profiles in Physic Nut (Jatropha curcas L.) Seedlings Exposed to Salt Stress.</title>
        <authorList>
            <person name="Zhang L."/>
            <person name="Zhang C."/>
            <person name="Wu P."/>
            <person name="Chen Y."/>
            <person name="Li M."/>
            <person name="Jiang H."/>
            <person name="Wu G."/>
        </authorList>
    </citation>
    <scope>NUCLEOTIDE SEQUENCE [LARGE SCALE GENOMIC DNA]</scope>
    <source>
        <strain evidence="4">cv. GZQX0401</strain>
        <tissue evidence="3">Young leaves</tissue>
    </source>
</reference>
<protein>
    <recommendedName>
        <fullName evidence="5">Transmembrane protein</fullName>
    </recommendedName>
</protein>
<name>A0A067KPP0_JATCU</name>
<feature type="region of interest" description="Disordered" evidence="1">
    <location>
        <begin position="1"/>
        <end position="117"/>
    </location>
</feature>
<gene>
    <name evidence="3" type="ORF">JCGZ_07801</name>
</gene>
<keyword evidence="2" id="KW-0812">Transmembrane</keyword>
<evidence type="ECO:0000313" key="3">
    <source>
        <dbReference type="EMBL" id="KDP34230.1"/>
    </source>
</evidence>
<proteinExistence type="predicted"/>
<evidence type="ECO:0000256" key="2">
    <source>
        <dbReference type="SAM" id="Phobius"/>
    </source>
</evidence>
<dbReference type="Proteomes" id="UP000027138">
    <property type="component" value="Unassembled WGS sequence"/>
</dbReference>
<feature type="compositionally biased region" description="Basic and acidic residues" evidence="1">
    <location>
        <begin position="96"/>
        <end position="105"/>
    </location>
</feature>
<feature type="transmembrane region" description="Helical" evidence="2">
    <location>
        <begin position="201"/>
        <end position="219"/>
    </location>
</feature>
<keyword evidence="2" id="KW-0472">Membrane</keyword>
<dbReference type="AlphaFoldDB" id="A0A067KPP0"/>
<accession>A0A067KPP0</accession>
<sequence length="283" mass="31040">MATNSAASREARRRKILERGADRLALITGRTETLPSESHNDSNSDQLLRLQDPPPQPPPSQLSDQITAFPDGGDRGFSSILPSNDPIIDAGNIEPPSHRHEKTMESSRASASDGDSNERSLLALSIDETSNMSASGTVQNLDPQRRPNRFFTPSQISSAIATSERYRLFCSVTIALFVVLSYLGFPLLGGNMIKSIVSFRPLYLVLLTNLTLVLARLLFNNQRGFERVGGRESTIPSMNKNDWADQAGRVLEVGLVIQKAIEAVFMDCSVYVLIVTAGFSFVR</sequence>